<dbReference type="InterPro" id="IPR001356">
    <property type="entry name" value="HD"/>
</dbReference>
<keyword evidence="4 6" id="KW-0371">Homeobox</keyword>
<evidence type="ECO:0000256" key="5">
    <source>
        <dbReference type="ARBA" id="ARBA00023242"/>
    </source>
</evidence>
<dbReference type="EMBL" id="CAJNOO010000989">
    <property type="protein sequence ID" value="CAF1075007.1"/>
    <property type="molecule type" value="Genomic_DNA"/>
</dbReference>
<evidence type="ECO:0000256" key="1">
    <source>
        <dbReference type="ARBA" id="ARBA00004123"/>
    </source>
</evidence>
<dbReference type="Proteomes" id="UP000663882">
    <property type="component" value="Unassembled WGS sequence"/>
</dbReference>
<feature type="DNA-binding region" description="Homeobox" evidence="6">
    <location>
        <begin position="69"/>
        <end position="128"/>
    </location>
</feature>
<dbReference type="Pfam" id="PF00046">
    <property type="entry name" value="Homeodomain"/>
    <property type="match status" value="1"/>
</dbReference>
<dbReference type="PANTHER" id="PTHR24329">
    <property type="entry name" value="HOMEOBOX PROTEIN ARISTALESS"/>
    <property type="match status" value="1"/>
</dbReference>
<comment type="caution">
    <text evidence="9">The sequence shown here is derived from an EMBL/GenBank/DDBJ whole genome shotgun (WGS) entry which is preliminary data.</text>
</comment>
<dbReference type="InterPro" id="IPR017970">
    <property type="entry name" value="Homeobox_CS"/>
</dbReference>
<dbReference type="Gene3D" id="1.10.10.60">
    <property type="entry name" value="Homeodomain-like"/>
    <property type="match status" value="1"/>
</dbReference>
<dbReference type="SUPFAM" id="SSF46689">
    <property type="entry name" value="Homeodomain-like"/>
    <property type="match status" value="1"/>
</dbReference>
<feature type="domain" description="Homeobox" evidence="8">
    <location>
        <begin position="67"/>
        <end position="127"/>
    </location>
</feature>
<dbReference type="GO" id="GO:0005634">
    <property type="term" value="C:nucleus"/>
    <property type="evidence" value="ECO:0007669"/>
    <property type="project" value="UniProtKB-SubCell"/>
</dbReference>
<organism evidence="9 10">
    <name type="scientific">Rotaria sordida</name>
    <dbReference type="NCBI Taxonomy" id="392033"/>
    <lineage>
        <taxon>Eukaryota</taxon>
        <taxon>Metazoa</taxon>
        <taxon>Spiralia</taxon>
        <taxon>Gnathifera</taxon>
        <taxon>Rotifera</taxon>
        <taxon>Eurotatoria</taxon>
        <taxon>Bdelloidea</taxon>
        <taxon>Philodinida</taxon>
        <taxon>Philodinidae</taxon>
        <taxon>Rotaria</taxon>
    </lineage>
</organism>
<evidence type="ECO:0000256" key="3">
    <source>
        <dbReference type="ARBA" id="ARBA00023125"/>
    </source>
</evidence>
<reference evidence="9" key="1">
    <citation type="submission" date="2021-02" db="EMBL/GenBank/DDBJ databases">
        <authorList>
            <person name="Nowell W R."/>
        </authorList>
    </citation>
    <scope>NUCLEOTIDE SEQUENCE</scope>
</reference>
<proteinExistence type="predicted"/>
<keyword evidence="2" id="KW-0217">Developmental protein</keyword>
<evidence type="ECO:0000313" key="10">
    <source>
        <dbReference type="Proteomes" id="UP000663882"/>
    </source>
</evidence>
<dbReference type="InterPro" id="IPR009057">
    <property type="entry name" value="Homeodomain-like_sf"/>
</dbReference>
<comment type="subcellular location">
    <subcellularLocation>
        <location evidence="1 6 7">Nucleus</location>
    </subcellularLocation>
</comment>
<evidence type="ECO:0000256" key="4">
    <source>
        <dbReference type="ARBA" id="ARBA00023155"/>
    </source>
</evidence>
<dbReference type="CDD" id="cd00086">
    <property type="entry name" value="homeodomain"/>
    <property type="match status" value="1"/>
</dbReference>
<protein>
    <recommendedName>
        <fullName evidence="8">Homeobox domain-containing protein</fullName>
    </recommendedName>
</protein>
<dbReference type="GO" id="GO:0000977">
    <property type="term" value="F:RNA polymerase II transcription regulatory region sequence-specific DNA binding"/>
    <property type="evidence" value="ECO:0007669"/>
    <property type="project" value="TreeGrafter"/>
</dbReference>
<sequence length="272" mass="31882">MTDIKHSQEINWKNETYSHYHYHSMNIHTHQSSDSSNKEIKMIGLENIEKEECDSLSGYSDEENHKRKQRRYRTTFTSLQLEELEKAFQRTHYPDVFMREELAMRIDLTEARVQVWFQNRRAKWRKREKINSPITLSTTSTQIYPLFTPPTSLLTCLSSFSQAEILSSYSSLTSSFLNATSTCLPMFSSITPFWSSTNQFGMTFLQQLAQLASISYEDIKDQNINKNSNNILEEQNFEKEENHRINSKATLNLKALEYSNKKSELSSFTIDF</sequence>
<evidence type="ECO:0000256" key="6">
    <source>
        <dbReference type="PROSITE-ProRule" id="PRU00108"/>
    </source>
</evidence>
<dbReference type="SMART" id="SM00389">
    <property type="entry name" value="HOX"/>
    <property type="match status" value="1"/>
</dbReference>
<dbReference type="PANTHER" id="PTHR24329:SF543">
    <property type="entry name" value="FI01017P-RELATED"/>
    <property type="match status" value="1"/>
</dbReference>
<accession>A0A814MDB5</accession>
<dbReference type="PROSITE" id="PS50071">
    <property type="entry name" value="HOMEOBOX_2"/>
    <property type="match status" value="1"/>
</dbReference>
<dbReference type="GO" id="GO:0000981">
    <property type="term" value="F:DNA-binding transcription factor activity, RNA polymerase II-specific"/>
    <property type="evidence" value="ECO:0007669"/>
    <property type="project" value="InterPro"/>
</dbReference>
<dbReference type="PROSITE" id="PS00027">
    <property type="entry name" value="HOMEOBOX_1"/>
    <property type="match status" value="1"/>
</dbReference>
<evidence type="ECO:0000313" key="9">
    <source>
        <dbReference type="EMBL" id="CAF1075007.1"/>
    </source>
</evidence>
<dbReference type="InterPro" id="IPR050649">
    <property type="entry name" value="Paired_Homeobox_TFs"/>
</dbReference>
<keyword evidence="5 6" id="KW-0539">Nucleus</keyword>
<evidence type="ECO:0000256" key="2">
    <source>
        <dbReference type="ARBA" id="ARBA00022473"/>
    </source>
</evidence>
<gene>
    <name evidence="9" type="ORF">RFH988_LOCUS17975</name>
</gene>
<dbReference type="FunFam" id="1.10.10.60:FF:000102">
    <property type="entry name" value="Aristaless related homeobox"/>
    <property type="match status" value="1"/>
</dbReference>
<dbReference type="AlphaFoldDB" id="A0A814MDB5"/>
<evidence type="ECO:0000256" key="7">
    <source>
        <dbReference type="RuleBase" id="RU000682"/>
    </source>
</evidence>
<keyword evidence="3 6" id="KW-0238">DNA-binding</keyword>
<dbReference type="OrthoDB" id="6159439at2759"/>
<evidence type="ECO:0000259" key="8">
    <source>
        <dbReference type="PROSITE" id="PS50071"/>
    </source>
</evidence>
<name>A0A814MDB5_9BILA</name>